<evidence type="ECO:0000256" key="2">
    <source>
        <dbReference type="ARBA" id="ARBA00007453"/>
    </source>
</evidence>
<keyword evidence="6" id="KW-0378">Hydrolase</keyword>
<evidence type="ECO:0000256" key="3">
    <source>
        <dbReference type="ARBA" id="ARBA00010701"/>
    </source>
</evidence>
<dbReference type="EMBL" id="LJIJ01000298">
    <property type="protein sequence ID" value="ODM99119.1"/>
    <property type="molecule type" value="Genomic_DNA"/>
</dbReference>
<dbReference type="GO" id="GO:0005737">
    <property type="term" value="C:cytoplasm"/>
    <property type="evidence" value="ECO:0007669"/>
    <property type="project" value="UniProtKB-SubCell"/>
</dbReference>
<reference evidence="18 19" key="1">
    <citation type="journal article" date="2016" name="Genome Biol. Evol.">
        <title>Gene Family Evolution Reflects Adaptation to Soil Environmental Stressors in the Genome of the Collembolan Orchesella cincta.</title>
        <authorList>
            <person name="Faddeeva-Vakhrusheva A."/>
            <person name="Derks M.F."/>
            <person name="Anvar S.Y."/>
            <person name="Agamennone V."/>
            <person name="Suring W."/>
            <person name="Smit S."/>
            <person name="van Straalen N.M."/>
            <person name="Roelofs D."/>
        </authorList>
    </citation>
    <scope>NUCLEOTIDE SEQUENCE [LARGE SCALE GENOMIC DNA]</scope>
    <source>
        <tissue evidence="18">Mixed pool</tissue>
    </source>
</reference>
<evidence type="ECO:0000259" key="17">
    <source>
        <dbReference type="Pfam" id="PF23726"/>
    </source>
</evidence>
<feature type="domain" description="AB hydrolase-1" evidence="13">
    <location>
        <begin position="1288"/>
        <end position="1384"/>
    </location>
</feature>
<dbReference type="InterPro" id="IPR036322">
    <property type="entry name" value="WD40_repeat_dom_sf"/>
</dbReference>
<dbReference type="GO" id="GO:0016787">
    <property type="term" value="F:hydrolase activity"/>
    <property type="evidence" value="ECO:0007669"/>
    <property type="project" value="UniProtKB-KW"/>
</dbReference>
<dbReference type="Gene3D" id="3.40.50.1820">
    <property type="entry name" value="alpha/beta hydrolase"/>
    <property type="match status" value="1"/>
</dbReference>
<dbReference type="Gene3D" id="2.130.10.10">
    <property type="entry name" value="YVTN repeat-like/Quinoprotein amine dehydrogenase"/>
    <property type="match status" value="3"/>
</dbReference>
<keyword evidence="9" id="KW-0325">Glycoprotein</keyword>
<comment type="pathway">
    <text evidence="12">Protein modification; protein ubiquitination.</text>
</comment>
<comment type="subcellular location">
    <subcellularLocation>
        <location evidence="12">Cytoplasm</location>
    </subcellularLocation>
    <subcellularLocation>
        <location evidence="1 12">Nucleus</location>
    </subcellularLocation>
</comment>
<dbReference type="InterPro" id="IPR004871">
    <property type="entry name" value="RSE1/DDB1/CPSF1_C"/>
</dbReference>
<evidence type="ECO:0000259" key="14">
    <source>
        <dbReference type="Pfam" id="PF03178"/>
    </source>
</evidence>
<keyword evidence="8" id="KW-0443">Lipid metabolism</keyword>
<dbReference type="SUPFAM" id="SSF50978">
    <property type="entry name" value="WD40 repeat-like"/>
    <property type="match status" value="1"/>
</dbReference>
<dbReference type="GO" id="GO:0005634">
    <property type="term" value="C:nucleus"/>
    <property type="evidence" value="ECO:0007669"/>
    <property type="project" value="UniProtKB-SubCell"/>
</dbReference>
<evidence type="ECO:0000256" key="11">
    <source>
        <dbReference type="ARBA" id="ARBA00031668"/>
    </source>
</evidence>
<sequence>MCCRKMATSAHHYVVTAHKPTAVTACVTGYFTSSKDLNLILAKNTRLELYMVTPEGLRPLKEVGIYGKIAVLKLFRHPGDQKDRLFIVTARYNAMILDVQGQGDNLEIVTVAHGNVGDKIGKPSETGIIGVIDPEARVIGLKLYEGLFKIIPLEKNNHELKAYNIRLEEPLIQDIDFLYGCANPTIILIHEDVGGRHVRAKEISLKDKDFTKTPWKQENVESHSSMVIPVPQPLGGAIQSTIMCYARVDSAGNRYLLGDLIGHLFMLFLEREERPEGAVVKDIKFEVLGVISTPECLTYLDNGVVFVGSRLGDSQLIRLNAGPDEQGSYVNIMETFTNLAPIIDMVVVDMDKQGQGQLITCSGAYKEGSLRIIRNGIGIQEHATIDLTGIKGLWSLKVGGESVHDNMLVVSCIGDTRFLYLCGEEVEETDLGGFLQDAQTLWASNVNNGQMVQVTSTGIRLVDASSKTLLSEWKTPSGKGISVVAGNTNQIVCAAGSELYYVEIGKGILSLLGDKMMENEVACLDITPLGQGKAHFVAAGLWTDVSALILSIPALDIVTKEAMRGEIIPRSILLASFDDNCFLMCALGDGSLFYFSLNPITGELSDTKRVTLGTQPTVLKCFKSQSTASVFACSDRPTVIYWSNHKLVFSNVNLREVSHMCPLNAMAFPDSLALATESGLTIGTIDEIQKLHIRTVPLGETPRRIAYQESSQTFGVLSMRIDVMESSGLTPMKPSASTLAASVSCSSSVGTMIRPSTSGPSSASVPNTPLECGQDIEVHNLLIVDQHTFEVLHAHQFMQNEYAISIVSCKLGEDPNHYYVVGTAMVLPDESEPKQGRIVIFQYVDGKLQQIAEKEARGACYCLAGFHGKILAGINSTIRLFEWTSEKELRVECSYFNTILSLFIKFKGDFILVGDLMRSMTLLQYKSMEGTFEEIARDYNPNWMTAIDIIDDDTFLGADNAFNLFVCTKDGGAATDEERCQMQDAGRIHLGDMVNCIRHGSLVRQHLGDTCAPTTGSLLFGTISGSVGLVTQIPTIFYDFLLELQDKLSKVIKPVGKIDHSYWRSFHNDRKQDPCEGFIDGDLIESFLDMTRDDMKDVVSGLMVDLQGTGMKQQATVDDIIKVNLKPCADGVGIDKQFIAQSYGCGFALTLVRKTTLPNNPVCIPNTIPPIDLSGTYLTCAQDVAAARNLTNQDTGKTTDEIILYYGYSLEMYNVTSEDGYILLLHRITGGPLSPPASGKPTIVQISIQFLNCYMYSSDNWLFQYKDKNLHRHENDLLPPICSIAFMLADAGYDVWIINVRGTTYSLGHETLNSDDPNYWDFWYAWHEMGIYDIPAVLDKVEEITGHEKVYYIGYSMGTTAYFVALSELPELNDRFIAGFMLSPVAYNGHATNPLRLIAPTMGAGSQYLLDPILRGRIDQQYQIERLFNVSLSGVCTPTAMRCGLCANVIFAAFNYDAPQMNYTNLPNILSKFPNSISVKTLVHYTQTMNTCGFQQFDYGAVENLIHYKSVIPPSYNLTRITAPTYFFHGDYDNLAVPEDVAITQSKMRSGTVVQNIRVNWDMFNHLDFQMAKDADTLVYNQVLNIMQTIPPQ</sequence>
<evidence type="ECO:0000256" key="12">
    <source>
        <dbReference type="RuleBase" id="RU368023"/>
    </source>
</evidence>
<keyword evidence="12" id="KW-0963">Cytoplasm</keyword>
<dbReference type="InterPro" id="IPR000073">
    <property type="entry name" value="AB_hydrolase_1"/>
</dbReference>
<comment type="similarity">
    <text evidence="2 12">Belongs to the DDB1 family.</text>
</comment>
<dbReference type="PANTHER" id="PTHR10644">
    <property type="entry name" value="DNA REPAIR/RNA PROCESSING CPSF FAMILY"/>
    <property type="match status" value="1"/>
</dbReference>
<protein>
    <recommendedName>
        <fullName evidence="4 12">DNA damage-binding protein 1</fullName>
    </recommendedName>
    <alternativeName>
        <fullName evidence="11 12">Damage-specific DNA-binding protein 1</fullName>
    </alternativeName>
</protein>
<dbReference type="Gene3D" id="1.10.150.910">
    <property type="match status" value="1"/>
</dbReference>
<evidence type="ECO:0000256" key="10">
    <source>
        <dbReference type="ARBA" id="ARBA00023242"/>
    </source>
</evidence>
<evidence type="ECO:0000256" key="7">
    <source>
        <dbReference type="ARBA" id="ARBA00022963"/>
    </source>
</evidence>
<comment type="similarity">
    <text evidence="3">Belongs to the AB hydrolase superfamily. Lipase family.</text>
</comment>
<dbReference type="InterPro" id="IPR018846">
    <property type="entry name" value="Beta-prop_RSE1/DDB1/CPSF1_1st"/>
</dbReference>
<dbReference type="InterPro" id="IPR015943">
    <property type="entry name" value="WD40/YVTN_repeat-like_dom_sf"/>
</dbReference>
<dbReference type="Pfam" id="PF04083">
    <property type="entry name" value="Abhydro_lipase"/>
    <property type="match status" value="1"/>
</dbReference>
<evidence type="ECO:0000256" key="9">
    <source>
        <dbReference type="ARBA" id="ARBA00023180"/>
    </source>
</evidence>
<dbReference type="STRING" id="48709.A0A1D2N1G5"/>
<dbReference type="GO" id="GO:0016042">
    <property type="term" value="P:lipid catabolic process"/>
    <property type="evidence" value="ECO:0007669"/>
    <property type="project" value="UniProtKB-KW"/>
</dbReference>
<dbReference type="Pfam" id="PF23726">
    <property type="entry name" value="Beta-prop_RSE1_2nd"/>
    <property type="match status" value="1"/>
</dbReference>
<evidence type="ECO:0000259" key="13">
    <source>
        <dbReference type="Pfam" id="PF00561"/>
    </source>
</evidence>
<dbReference type="FunFam" id="3.40.50.1820:FF:000057">
    <property type="entry name" value="Lipase"/>
    <property type="match status" value="1"/>
</dbReference>
<dbReference type="Proteomes" id="UP000094527">
    <property type="component" value="Unassembled WGS sequence"/>
</dbReference>
<dbReference type="FunFam" id="2.130.10.10:FF:000070">
    <property type="entry name" value="DNA damage-binding protein 1"/>
    <property type="match status" value="1"/>
</dbReference>
<evidence type="ECO:0000256" key="8">
    <source>
        <dbReference type="ARBA" id="ARBA00023098"/>
    </source>
</evidence>
<dbReference type="OMA" id="ITTRIDI"/>
<evidence type="ECO:0000256" key="4">
    <source>
        <dbReference type="ARBA" id="ARBA00014577"/>
    </source>
</evidence>
<feature type="domain" description="RSE1/DDB1/CPSF1 C-terminal" evidence="14">
    <location>
        <begin position="780"/>
        <end position="1089"/>
    </location>
</feature>
<feature type="domain" description="Partial AB-hydrolase lipase" evidence="15">
    <location>
        <begin position="1200"/>
        <end position="1241"/>
    </location>
</feature>
<evidence type="ECO:0000313" key="18">
    <source>
        <dbReference type="EMBL" id="ODM99119.1"/>
    </source>
</evidence>
<gene>
    <name evidence="18" type="ORF">Ocin01_07554</name>
</gene>
<evidence type="ECO:0000313" key="19">
    <source>
        <dbReference type="Proteomes" id="UP000094527"/>
    </source>
</evidence>
<dbReference type="SUPFAM" id="SSF50998">
    <property type="entry name" value="Quinoprotein alcohol dehydrogenase-like"/>
    <property type="match status" value="1"/>
</dbReference>
<dbReference type="GO" id="GO:0003676">
    <property type="term" value="F:nucleic acid binding"/>
    <property type="evidence" value="ECO:0007669"/>
    <property type="project" value="InterPro"/>
</dbReference>
<dbReference type="SUPFAM" id="SSF53474">
    <property type="entry name" value="alpha/beta-Hydrolases"/>
    <property type="match status" value="1"/>
</dbReference>
<dbReference type="Pfam" id="PF03178">
    <property type="entry name" value="CPSF_A"/>
    <property type="match status" value="1"/>
</dbReference>
<keyword evidence="19" id="KW-1185">Reference proteome</keyword>
<accession>A0A1D2N1G5</accession>
<dbReference type="Pfam" id="PF00561">
    <property type="entry name" value="Abhydrolase_1"/>
    <property type="match status" value="1"/>
</dbReference>
<dbReference type="InterPro" id="IPR058543">
    <property type="entry name" value="Beta-prop_RSE1/DDB1/CPSF1_2nd"/>
</dbReference>
<comment type="function">
    <text evidence="12">Plays a role in DNA repair. May be a component of an E3 ubiquitin-protein ligase which promotes histone ubiquitination in response to UV irradiation. Histone ubiquitination may be important for subsequent DNA repair.</text>
</comment>
<evidence type="ECO:0000259" key="16">
    <source>
        <dbReference type="Pfam" id="PF10433"/>
    </source>
</evidence>
<proteinExistence type="inferred from homology"/>
<feature type="domain" description="RSE1/DDB1/CPSF1 first beta-propeller" evidence="16">
    <location>
        <begin position="23"/>
        <end position="238"/>
    </location>
</feature>
<evidence type="ECO:0000256" key="1">
    <source>
        <dbReference type="ARBA" id="ARBA00004123"/>
    </source>
</evidence>
<dbReference type="InterPro" id="IPR011047">
    <property type="entry name" value="Quinoprotein_ADH-like_sf"/>
</dbReference>
<keyword evidence="7" id="KW-0442">Lipid degradation</keyword>
<name>A0A1D2N1G5_ORCCI</name>
<dbReference type="OrthoDB" id="433457at2759"/>
<keyword evidence="10 12" id="KW-0539">Nucleus</keyword>
<dbReference type="InterPro" id="IPR006693">
    <property type="entry name" value="AB_hydrolase_lipase"/>
</dbReference>
<organism evidence="18 19">
    <name type="scientific">Orchesella cincta</name>
    <name type="common">Springtail</name>
    <name type="synonym">Podura cincta</name>
    <dbReference type="NCBI Taxonomy" id="48709"/>
    <lineage>
        <taxon>Eukaryota</taxon>
        <taxon>Metazoa</taxon>
        <taxon>Ecdysozoa</taxon>
        <taxon>Arthropoda</taxon>
        <taxon>Hexapoda</taxon>
        <taxon>Collembola</taxon>
        <taxon>Entomobryomorpha</taxon>
        <taxon>Entomobryoidea</taxon>
        <taxon>Orchesellidae</taxon>
        <taxon>Orchesellinae</taxon>
        <taxon>Orchesella</taxon>
    </lineage>
</organism>
<feature type="domain" description="RSE1/DDB1/CPSF1 second beta-propeller" evidence="17">
    <location>
        <begin position="379"/>
        <end position="685"/>
    </location>
</feature>
<keyword evidence="5" id="KW-0732">Signal</keyword>
<evidence type="ECO:0000259" key="15">
    <source>
        <dbReference type="Pfam" id="PF04083"/>
    </source>
</evidence>
<dbReference type="Pfam" id="PF10433">
    <property type="entry name" value="Beta-prop_RSE1_1st"/>
    <property type="match status" value="2"/>
</dbReference>
<dbReference type="InterPro" id="IPR050358">
    <property type="entry name" value="RSE1/DDB1/CFT1"/>
</dbReference>
<dbReference type="InterPro" id="IPR029058">
    <property type="entry name" value="AB_hydrolase_fold"/>
</dbReference>
<feature type="domain" description="RSE1/DDB1/CPSF1 first beta-propeller" evidence="16">
    <location>
        <begin position="240"/>
        <end position="336"/>
    </location>
</feature>
<evidence type="ECO:0000256" key="5">
    <source>
        <dbReference type="ARBA" id="ARBA00022729"/>
    </source>
</evidence>
<dbReference type="GO" id="GO:0043161">
    <property type="term" value="P:proteasome-mediated ubiquitin-dependent protein catabolic process"/>
    <property type="evidence" value="ECO:0007669"/>
    <property type="project" value="UniProtKB-UniRule"/>
</dbReference>
<evidence type="ECO:0000256" key="6">
    <source>
        <dbReference type="ARBA" id="ARBA00022801"/>
    </source>
</evidence>
<comment type="caution">
    <text evidence="18">The sequence shown here is derived from an EMBL/GenBank/DDBJ whole genome shotgun (WGS) entry which is preliminary data.</text>
</comment>